<evidence type="ECO:0000313" key="2">
    <source>
        <dbReference type="EMBL" id="TMQ55449.1"/>
    </source>
</evidence>
<evidence type="ECO:0000313" key="3">
    <source>
        <dbReference type="Proteomes" id="UP000317716"/>
    </source>
</evidence>
<feature type="compositionally biased region" description="Basic and acidic residues" evidence="1">
    <location>
        <begin position="382"/>
        <end position="393"/>
    </location>
</feature>
<dbReference type="AlphaFoldDB" id="A0A538SVP1"/>
<sequence length="420" mass="44280">MQVTTAPPLESFVSVATSVLRAFAENGLRKILITSVPEDSRLALGVPTLTGGAWPRAAHGSAELAQATATALASGEPDSVLIVQASPLRPDIDRLRGIPVRPGLWELINEAYLCELANERTAKFGLGDWLEILEAQRRSGDLLVHEEEHAILVRFVRGSIQAIDCPVPGRHGDAAEPEHVAPVRERIVHTLLASRPECRFTECTSLHLQDRDGPVSGLADLIGERLRNLPPHPYLADQIERHLIDTPLPNLKRITAGGGGSLTHALRLPLELLLRQLARRFHLVLIEAPTVTSTGLAAMLSGMADATLLVASVTGVDSASLVRALDDLRRGGSTKVAVLLKPSATPAPAPSPPRGGSQPRPDSDAGRGRGGGLAAQSAAPLKSRDDTPGRSRGQDAGPARPGDPPCALGAEDPAARGACE</sequence>
<reference evidence="2 3" key="1">
    <citation type="journal article" date="2019" name="Nat. Microbiol.">
        <title>Mediterranean grassland soil C-N compound turnover is dependent on rainfall and depth, and is mediated by genomically divergent microorganisms.</title>
        <authorList>
            <person name="Diamond S."/>
            <person name="Andeer P.F."/>
            <person name="Li Z."/>
            <person name="Crits-Christoph A."/>
            <person name="Burstein D."/>
            <person name="Anantharaman K."/>
            <person name="Lane K.R."/>
            <person name="Thomas B.C."/>
            <person name="Pan C."/>
            <person name="Northen T.R."/>
            <person name="Banfield J.F."/>
        </authorList>
    </citation>
    <scope>NUCLEOTIDE SEQUENCE [LARGE SCALE GENOMIC DNA]</scope>
    <source>
        <strain evidence="2">WS_2</strain>
    </source>
</reference>
<organism evidence="2 3">
    <name type="scientific">Eiseniibacteriota bacterium</name>
    <dbReference type="NCBI Taxonomy" id="2212470"/>
    <lineage>
        <taxon>Bacteria</taxon>
        <taxon>Candidatus Eiseniibacteriota</taxon>
    </lineage>
</organism>
<proteinExistence type="predicted"/>
<dbReference type="Gene3D" id="3.40.50.300">
    <property type="entry name" value="P-loop containing nucleotide triphosphate hydrolases"/>
    <property type="match status" value="1"/>
</dbReference>
<dbReference type="Proteomes" id="UP000317716">
    <property type="component" value="Unassembled WGS sequence"/>
</dbReference>
<dbReference type="SUPFAM" id="SSF52540">
    <property type="entry name" value="P-loop containing nucleoside triphosphate hydrolases"/>
    <property type="match status" value="1"/>
</dbReference>
<accession>A0A538SVP1</accession>
<protein>
    <submittedName>
        <fullName evidence="2">Uncharacterized protein</fullName>
    </submittedName>
</protein>
<dbReference type="EMBL" id="VBOS01000214">
    <property type="protein sequence ID" value="TMQ55449.1"/>
    <property type="molecule type" value="Genomic_DNA"/>
</dbReference>
<evidence type="ECO:0000256" key="1">
    <source>
        <dbReference type="SAM" id="MobiDB-lite"/>
    </source>
</evidence>
<comment type="caution">
    <text evidence="2">The sequence shown here is derived from an EMBL/GenBank/DDBJ whole genome shotgun (WGS) entry which is preliminary data.</text>
</comment>
<feature type="region of interest" description="Disordered" evidence="1">
    <location>
        <begin position="340"/>
        <end position="420"/>
    </location>
</feature>
<name>A0A538SVP1_UNCEI</name>
<gene>
    <name evidence="2" type="ORF">E6K72_06320</name>
</gene>
<dbReference type="InterPro" id="IPR027417">
    <property type="entry name" value="P-loop_NTPase"/>
</dbReference>